<dbReference type="EMBL" id="MU006321">
    <property type="protein sequence ID" value="KAF2848038.1"/>
    <property type="molecule type" value="Genomic_DNA"/>
</dbReference>
<protein>
    <submittedName>
        <fullName evidence="1">Uncharacterized protein</fullName>
    </submittedName>
</protein>
<keyword evidence="2" id="KW-1185">Reference proteome</keyword>
<sequence length="512" mass="56061">MSRTLELGRAVLGSSEPHLELWLTTFITLLTPQSNSDLQQLSATSLFNLLSSGRMWADRGHDLHLVIEPTFGEEPLAAEHLQQLTESLFHAPLWTQLMLEPCRAHTAVTTPGTIRLGLGQASFEEADVGQKRRRLPLQVPAGDVRPPEHIATVTLQAVRLCMNILEPRQSTRPALRRSRVPLSKDSVAHPKIELDPEYHGSATTIELSGGEYSPSDPVVQNEGQKRRRLTKGYDLHGAAQHHRAPLTNNGNGLLSCRPEDQIGLQDPQANCNAARIEGLIESAIRIAISGSLGRLTNGSKVKVKVKANTIRRSLSDIAPCVWKPGFLQALSQRAHLLPTLRRSLMKMVLSQDTSLSSLPVVLSRLTATMYTEAREVKDYVNTLRNGREDEGSSALADQVWIHLQRTLSTRPATSVLPGLRSVIRSNSPGFDDMLADVNELATSYVLYDRGEGIMADGSLLLLDNSPLLAVDLAPAPHVLGQLYSEAVPEQAYALGDTDDGLLYTQCHTVTQS</sequence>
<evidence type="ECO:0000313" key="2">
    <source>
        <dbReference type="Proteomes" id="UP000799423"/>
    </source>
</evidence>
<evidence type="ECO:0000313" key="1">
    <source>
        <dbReference type="EMBL" id="KAF2848038.1"/>
    </source>
</evidence>
<proteinExistence type="predicted"/>
<dbReference type="OrthoDB" id="4187154at2759"/>
<organism evidence="1 2">
    <name type="scientific">Plenodomus tracheiphilus IPT5</name>
    <dbReference type="NCBI Taxonomy" id="1408161"/>
    <lineage>
        <taxon>Eukaryota</taxon>
        <taxon>Fungi</taxon>
        <taxon>Dikarya</taxon>
        <taxon>Ascomycota</taxon>
        <taxon>Pezizomycotina</taxon>
        <taxon>Dothideomycetes</taxon>
        <taxon>Pleosporomycetidae</taxon>
        <taxon>Pleosporales</taxon>
        <taxon>Pleosporineae</taxon>
        <taxon>Leptosphaeriaceae</taxon>
        <taxon>Plenodomus</taxon>
    </lineage>
</organism>
<dbReference type="AlphaFoldDB" id="A0A6A7B0V0"/>
<gene>
    <name evidence="1" type="ORF">T440DRAFT_470623</name>
</gene>
<dbReference type="Proteomes" id="UP000799423">
    <property type="component" value="Unassembled WGS sequence"/>
</dbReference>
<name>A0A6A7B0V0_9PLEO</name>
<reference evidence="1" key="1">
    <citation type="submission" date="2020-01" db="EMBL/GenBank/DDBJ databases">
        <authorList>
            <consortium name="DOE Joint Genome Institute"/>
            <person name="Haridas S."/>
            <person name="Albert R."/>
            <person name="Binder M."/>
            <person name="Bloem J."/>
            <person name="Labutti K."/>
            <person name="Salamov A."/>
            <person name="Andreopoulos B."/>
            <person name="Baker S.E."/>
            <person name="Barry K."/>
            <person name="Bills G."/>
            <person name="Bluhm B.H."/>
            <person name="Cannon C."/>
            <person name="Castanera R."/>
            <person name="Culley D.E."/>
            <person name="Daum C."/>
            <person name="Ezra D."/>
            <person name="Gonzalez J.B."/>
            <person name="Henrissat B."/>
            <person name="Kuo A."/>
            <person name="Liang C."/>
            <person name="Lipzen A."/>
            <person name="Lutzoni F."/>
            <person name="Magnuson J."/>
            <person name="Mondo S."/>
            <person name="Nolan M."/>
            <person name="Ohm R."/>
            <person name="Pangilinan J."/>
            <person name="Park H.-J."/>
            <person name="Ramirez L."/>
            <person name="Alfaro M."/>
            <person name="Sun H."/>
            <person name="Tritt A."/>
            <person name="Yoshinaga Y."/>
            <person name="Zwiers L.-H."/>
            <person name="Turgeon B.G."/>
            <person name="Goodwin S.B."/>
            <person name="Spatafora J.W."/>
            <person name="Crous P.W."/>
            <person name="Grigoriev I.V."/>
        </authorList>
    </citation>
    <scope>NUCLEOTIDE SEQUENCE</scope>
    <source>
        <strain evidence="1">IPT5</strain>
    </source>
</reference>
<accession>A0A6A7B0V0</accession>